<dbReference type="Proteomes" id="UP000663292">
    <property type="component" value="Chromosome"/>
</dbReference>
<keyword evidence="2" id="KW-1133">Transmembrane helix</keyword>
<dbReference type="AlphaFoldDB" id="A0A897NZD6"/>
<evidence type="ECO:0000313" key="5">
    <source>
        <dbReference type="Proteomes" id="UP000663292"/>
    </source>
</evidence>
<reference evidence="4 5" key="1">
    <citation type="submission" date="2020-11" db="EMBL/GenBank/DDBJ databases">
        <title>Carbohydrate-dependent, anaerobic sulfur respiration: A novel catabolism in halophilic archaea.</title>
        <authorList>
            <person name="Sorokin D.Y."/>
            <person name="Messina E."/>
            <person name="Smedile F."/>
            <person name="La Cono V."/>
            <person name="Hallsworth J.E."/>
            <person name="Yakimov M.M."/>
        </authorList>
    </citation>
    <scope>NUCLEOTIDE SEQUENCE [LARGE SCALE GENOMIC DNA]</scope>
    <source>
        <strain evidence="4 5">HSR-Est</strain>
    </source>
</reference>
<organism evidence="4 5">
    <name type="scientific">Halapricum desulfuricans</name>
    <dbReference type="NCBI Taxonomy" id="2841257"/>
    <lineage>
        <taxon>Archaea</taxon>
        <taxon>Methanobacteriati</taxon>
        <taxon>Methanobacteriota</taxon>
        <taxon>Stenosarchaea group</taxon>
        <taxon>Halobacteria</taxon>
        <taxon>Halobacteriales</taxon>
        <taxon>Haloarculaceae</taxon>
        <taxon>Halapricum</taxon>
    </lineage>
</organism>
<evidence type="ECO:0000256" key="2">
    <source>
        <dbReference type="SAM" id="Phobius"/>
    </source>
</evidence>
<name>A0A897NZD6_9EURY</name>
<proteinExistence type="predicted"/>
<feature type="domain" description="DUF7344" evidence="3">
    <location>
        <begin position="48"/>
        <end position="126"/>
    </location>
</feature>
<feature type="transmembrane region" description="Helical" evidence="2">
    <location>
        <begin position="148"/>
        <end position="167"/>
    </location>
</feature>
<dbReference type="GeneID" id="68859196"/>
<feature type="transmembrane region" description="Helical" evidence="2">
    <location>
        <begin position="179"/>
        <end position="197"/>
    </location>
</feature>
<feature type="region of interest" description="Disordered" evidence="1">
    <location>
        <begin position="1"/>
        <end position="38"/>
    </location>
</feature>
<dbReference type="InterPro" id="IPR055768">
    <property type="entry name" value="DUF7344"/>
</dbReference>
<feature type="compositionally biased region" description="Acidic residues" evidence="1">
    <location>
        <begin position="25"/>
        <end position="36"/>
    </location>
</feature>
<evidence type="ECO:0000259" key="3">
    <source>
        <dbReference type="Pfam" id="PF24035"/>
    </source>
</evidence>
<keyword evidence="5" id="KW-1185">Reference proteome</keyword>
<sequence length="212" mass="23406">MSSIGQATKEALEDATSSVASEKSETEDETVVEEPAEPAPDLSVDIIFEVLKNERRRRVIQYLQANEGPAKLGTVAEHIAALENDKDESAISYDERKRVYVGLYQCHLPKMDDMGVIDFNRARGRMELTDQAQQLDPYLQGPVSRRPWYHYYGMIVLGGLGMYAAVLAQIAPSILTPQVVLGGVLAAMAVCTVFHSFDETSQDAPDLSLQSR</sequence>
<evidence type="ECO:0000313" key="4">
    <source>
        <dbReference type="EMBL" id="QSG16073.1"/>
    </source>
</evidence>
<dbReference type="RefSeq" id="WP_229121348.1">
    <property type="nucleotide sequence ID" value="NZ_CP064791.1"/>
</dbReference>
<accession>A0A897NZD6</accession>
<keyword evidence="2" id="KW-0472">Membrane</keyword>
<gene>
    <name evidence="4" type="ORF">HSEST_2563</name>
</gene>
<evidence type="ECO:0000256" key="1">
    <source>
        <dbReference type="SAM" id="MobiDB-lite"/>
    </source>
</evidence>
<protein>
    <submittedName>
        <fullName evidence="4">Putative trancriptional regulator, ArsR family</fullName>
    </submittedName>
</protein>
<dbReference type="EMBL" id="CP064791">
    <property type="protein sequence ID" value="QSG16073.1"/>
    <property type="molecule type" value="Genomic_DNA"/>
</dbReference>
<dbReference type="Pfam" id="PF24035">
    <property type="entry name" value="DUF7344"/>
    <property type="match status" value="1"/>
</dbReference>
<keyword evidence="2" id="KW-0812">Transmembrane</keyword>